<evidence type="ECO:0000313" key="1">
    <source>
        <dbReference type="EMBL" id="MDX6806232.1"/>
    </source>
</evidence>
<dbReference type="InterPro" id="IPR023393">
    <property type="entry name" value="START-like_dom_sf"/>
</dbReference>
<gene>
    <name evidence="1" type="ORF">SCD90_09155</name>
</gene>
<organism evidence="1 2">
    <name type="scientific">Terrihabitans rhizophilus</name>
    <dbReference type="NCBI Taxonomy" id="3092662"/>
    <lineage>
        <taxon>Bacteria</taxon>
        <taxon>Pseudomonadati</taxon>
        <taxon>Pseudomonadota</taxon>
        <taxon>Alphaproteobacteria</taxon>
        <taxon>Hyphomicrobiales</taxon>
        <taxon>Terrihabitans</taxon>
    </lineage>
</organism>
<dbReference type="PANTHER" id="PTHR38588">
    <property type="entry name" value="BLL0334 PROTEIN"/>
    <property type="match status" value="1"/>
</dbReference>
<dbReference type="EMBL" id="JAXAFJ010000004">
    <property type="protein sequence ID" value="MDX6806232.1"/>
    <property type="molecule type" value="Genomic_DNA"/>
</dbReference>
<dbReference type="Proteomes" id="UP001274321">
    <property type="component" value="Unassembled WGS sequence"/>
</dbReference>
<keyword evidence="2" id="KW-1185">Reference proteome</keyword>
<protein>
    <submittedName>
        <fullName evidence="1">Carbon monoxide dehydrogenase subunit G</fullName>
    </submittedName>
</protein>
<dbReference type="InterPro" id="IPR010419">
    <property type="entry name" value="CO_DH_gsu"/>
</dbReference>
<reference evidence="1 2" key="1">
    <citation type="submission" date="2023-11" db="EMBL/GenBank/DDBJ databases">
        <authorList>
            <person name="Bao R."/>
        </authorList>
    </citation>
    <scope>NUCLEOTIDE SEQUENCE [LARGE SCALE GENOMIC DNA]</scope>
    <source>
        <strain evidence="1 2">PJ23</strain>
    </source>
</reference>
<comment type="caution">
    <text evidence="1">The sequence shown here is derived from an EMBL/GenBank/DDBJ whole genome shotgun (WGS) entry which is preliminary data.</text>
</comment>
<accession>A0ABU4RN16</accession>
<dbReference type="Pfam" id="PF06240">
    <property type="entry name" value="COXG"/>
    <property type="match status" value="1"/>
</dbReference>
<dbReference type="PANTHER" id="PTHR38588:SF1">
    <property type="entry name" value="BLL0334 PROTEIN"/>
    <property type="match status" value="1"/>
</dbReference>
<proteinExistence type="predicted"/>
<name>A0ABU4RN16_9HYPH</name>
<dbReference type="SUPFAM" id="SSF55961">
    <property type="entry name" value="Bet v1-like"/>
    <property type="match status" value="1"/>
</dbReference>
<dbReference type="Gene3D" id="3.30.530.20">
    <property type="match status" value="1"/>
</dbReference>
<dbReference type="CDD" id="cd05018">
    <property type="entry name" value="CoxG"/>
    <property type="match status" value="1"/>
</dbReference>
<evidence type="ECO:0000313" key="2">
    <source>
        <dbReference type="Proteomes" id="UP001274321"/>
    </source>
</evidence>
<sequence>MTGQQRIEASREDVWRALNDPDVLRLCIPGCQEITALSPTEMKASVTLKIGPMKASFLGNVTLSDIDAPKGYRISGEGKGGVAGYAKGGARVWLEEDGRATLLNYEAQADVGGKIAQLGGRLIDSTARKLAAEFFGKFGEVVAPATADVADIIP</sequence>